<accession>A0A5K7ZYY1</accession>
<comment type="function">
    <text evidence="1">This protein may play a role in the biosynthesis of the prosthetic group of nitrogenase (FeMo cofactor).</text>
</comment>
<dbReference type="SUPFAM" id="SSF53807">
    <property type="entry name" value="Helical backbone' metal receptor"/>
    <property type="match status" value="1"/>
</dbReference>
<dbReference type="GO" id="GO:0016163">
    <property type="term" value="F:nitrogenase activity"/>
    <property type="evidence" value="ECO:0007669"/>
    <property type="project" value="InterPro"/>
</dbReference>
<evidence type="ECO:0000259" key="7">
    <source>
        <dbReference type="Pfam" id="PF00148"/>
    </source>
</evidence>
<evidence type="ECO:0000256" key="3">
    <source>
        <dbReference type="ARBA" id="ARBA00011002"/>
    </source>
</evidence>
<dbReference type="PANTHER" id="PTHR42956">
    <property type="entry name" value="NITROGENASE IRON-MOLYBDENUM COFACTOR BIOSYNTHESIS PROTEIN NIFE"/>
    <property type="match status" value="1"/>
</dbReference>
<dbReference type="AlphaFoldDB" id="A0A5K7ZYY1"/>
<sequence>MASISILKGREKQIYQKGSQDFDMSCDKKSLAGSISQRACVFCGSRVVLYPIADALHLIHGPIGCASYTWDIRGSLSSGPQLHRMSFSTDLQERDIIFGGEKKLTNALDTLIDQYKPKAAFVYATCIVGLIGDDIDAICKKMSEEKGIPVLPVHSEGFKGTKKDGYKAACDAMANIVGTGSIKDISPLSINIMGEFNIAGEAWVIRDYYERMGLEVVSVFTGDGRVENIKRSHGAALNVVQCSGSMLHLAQHMQEKYGIPYIRVSYFGIEDMSKALYDVAEHFQDIDPEVLPRTQALVREEVKKIHPVLKQYKKKLHGKKAAIYVGGAFKAFSMIKALRTLGMDVVLAGSQTGTKEDYQVLKDMCDDGTVIVDDANPVELSKYSIEKKVSLFVGGVKERPMAFKLGIGFCDHNHERKLSLAGYSGMINFAREVYASVTSPVWQFAPQRNQ</sequence>
<dbReference type="InterPro" id="IPR000510">
    <property type="entry name" value="Nase/OxRdtase_comp1"/>
</dbReference>
<dbReference type="PROSITE" id="PS00699">
    <property type="entry name" value="NITROGENASE_1_1"/>
    <property type="match status" value="1"/>
</dbReference>
<proteinExistence type="inferred from homology"/>
<evidence type="ECO:0000256" key="6">
    <source>
        <dbReference type="RuleBase" id="RU004021"/>
    </source>
</evidence>
<dbReference type="PANTHER" id="PTHR42956:SF1">
    <property type="entry name" value="NITROGENASE IRON-MOLYBDENUM COFACTOR BIOSYNTHESIS PROTEIN NIFE"/>
    <property type="match status" value="1"/>
</dbReference>
<protein>
    <recommendedName>
        <fullName evidence="4">Nitrogenase iron-molybdenum cofactor biosynthesis protein NifE</fullName>
    </recommendedName>
</protein>
<evidence type="ECO:0000256" key="1">
    <source>
        <dbReference type="ARBA" id="ARBA00003171"/>
    </source>
</evidence>
<dbReference type="EMBL" id="AP021876">
    <property type="protein sequence ID" value="BBO85354.1"/>
    <property type="molecule type" value="Genomic_DNA"/>
</dbReference>
<evidence type="ECO:0000313" key="8">
    <source>
        <dbReference type="EMBL" id="BBO85354.1"/>
    </source>
</evidence>
<evidence type="ECO:0000256" key="4">
    <source>
        <dbReference type="ARBA" id="ARBA00013280"/>
    </source>
</evidence>
<dbReference type="InterPro" id="IPR005973">
    <property type="entry name" value="NifE"/>
</dbReference>
<reference evidence="8 9" key="1">
    <citation type="submission" date="2019-11" db="EMBL/GenBank/DDBJ databases">
        <title>Comparative genomics of hydrocarbon-degrading Desulfosarcina strains.</title>
        <authorList>
            <person name="Watanabe M."/>
            <person name="Kojima H."/>
            <person name="Fukui M."/>
        </authorList>
    </citation>
    <scope>NUCLEOTIDE SEQUENCE [LARGE SCALE GENOMIC DNA]</scope>
    <source>
        <strain evidence="8 9">28bB2T</strain>
    </source>
</reference>
<dbReference type="InterPro" id="IPR000318">
    <property type="entry name" value="Nase_comp1_CS"/>
</dbReference>
<evidence type="ECO:0000256" key="2">
    <source>
        <dbReference type="ARBA" id="ARBA00005155"/>
    </source>
</evidence>
<dbReference type="RefSeq" id="WP_155313027.1">
    <property type="nucleotide sequence ID" value="NZ_AP021876.1"/>
</dbReference>
<dbReference type="GO" id="GO:0065003">
    <property type="term" value="P:protein-containing complex assembly"/>
    <property type="evidence" value="ECO:0007669"/>
    <property type="project" value="InterPro"/>
</dbReference>
<organism evidence="8 9">
    <name type="scientific">Desulfosarcina ovata subsp. sediminis</name>
    <dbReference type="NCBI Taxonomy" id="885957"/>
    <lineage>
        <taxon>Bacteria</taxon>
        <taxon>Pseudomonadati</taxon>
        <taxon>Thermodesulfobacteriota</taxon>
        <taxon>Desulfobacteria</taxon>
        <taxon>Desulfobacterales</taxon>
        <taxon>Desulfosarcinaceae</taxon>
        <taxon>Desulfosarcina</taxon>
    </lineage>
</organism>
<dbReference type="InterPro" id="IPR049939">
    <property type="entry name" value="NifE-like"/>
</dbReference>
<keyword evidence="5 6" id="KW-0535">Nitrogen fixation</keyword>
<evidence type="ECO:0000313" key="9">
    <source>
        <dbReference type="Proteomes" id="UP000425960"/>
    </source>
</evidence>
<dbReference type="Gene3D" id="3.40.50.12380">
    <property type="entry name" value="Nitrogenase MoFe cofactor biosynthesis protein NifE, C-terminal"/>
    <property type="match status" value="1"/>
</dbReference>
<feature type="domain" description="Nitrogenase/oxidoreductase component 1" evidence="7">
    <location>
        <begin position="40"/>
        <end position="437"/>
    </location>
</feature>
<dbReference type="Pfam" id="PF00148">
    <property type="entry name" value="Oxidored_nitro"/>
    <property type="match status" value="1"/>
</dbReference>
<comment type="similarity">
    <text evidence="3 6">Belongs to the NifD/NifK/NifE/NifN family.</text>
</comment>
<dbReference type="KEGG" id="dov:DSCO28_59200"/>
<dbReference type="UniPathway" id="UPA00782"/>
<comment type="pathway">
    <text evidence="2">Cofactor biosynthesis; Fe-Mo cofactor biosynthesis.</text>
</comment>
<evidence type="ECO:0000256" key="5">
    <source>
        <dbReference type="ARBA" id="ARBA00023231"/>
    </source>
</evidence>
<dbReference type="Proteomes" id="UP000425960">
    <property type="component" value="Chromosome"/>
</dbReference>
<dbReference type="Gene3D" id="3.40.50.1980">
    <property type="entry name" value="Nitrogenase molybdenum iron protein domain"/>
    <property type="match status" value="1"/>
</dbReference>
<name>A0A5K7ZYY1_9BACT</name>
<dbReference type="NCBIfam" id="TIGR01283">
    <property type="entry name" value="nifE"/>
    <property type="match status" value="1"/>
</dbReference>
<gene>
    <name evidence="8" type="primary">nifE</name>
    <name evidence="8" type="ORF">DSCO28_59200</name>
</gene>
<dbReference type="PROSITE" id="PS00090">
    <property type="entry name" value="NITROGENASE_1_2"/>
    <property type="match status" value="1"/>
</dbReference>